<dbReference type="GO" id="GO:0003700">
    <property type="term" value="F:DNA-binding transcription factor activity"/>
    <property type="evidence" value="ECO:0007669"/>
    <property type="project" value="InterPro"/>
</dbReference>
<feature type="domain" description="HTH araC/xylS-type" evidence="4">
    <location>
        <begin position="196"/>
        <end position="297"/>
    </location>
</feature>
<evidence type="ECO:0000259" key="4">
    <source>
        <dbReference type="PROSITE" id="PS01124"/>
    </source>
</evidence>
<organism evidence="5 6">
    <name type="scientific">Mucilaginibacter ginsenosidivorax</name>
    <dbReference type="NCBI Taxonomy" id="862126"/>
    <lineage>
        <taxon>Bacteria</taxon>
        <taxon>Pseudomonadati</taxon>
        <taxon>Bacteroidota</taxon>
        <taxon>Sphingobacteriia</taxon>
        <taxon>Sphingobacteriales</taxon>
        <taxon>Sphingobacteriaceae</taxon>
        <taxon>Mucilaginibacter</taxon>
    </lineage>
</organism>
<protein>
    <submittedName>
        <fullName evidence="5">Helix-turn-helix domain-containing protein</fullName>
    </submittedName>
</protein>
<evidence type="ECO:0000256" key="3">
    <source>
        <dbReference type="ARBA" id="ARBA00023163"/>
    </source>
</evidence>
<dbReference type="Gene3D" id="1.10.10.60">
    <property type="entry name" value="Homeodomain-like"/>
    <property type="match status" value="2"/>
</dbReference>
<dbReference type="EMBL" id="CP042437">
    <property type="protein sequence ID" value="QEC77665.1"/>
    <property type="molecule type" value="Genomic_DNA"/>
</dbReference>
<dbReference type="InterPro" id="IPR009057">
    <property type="entry name" value="Homeodomain-like_sf"/>
</dbReference>
<keyword evidence="6" id="KW-1185">Reference proteome</keyword>
<dbReference type="PRINTS" id="PR00032">
    <property type="entry name" value="HTHARAC"/>
</dbReference>
<keyword evidence="1" id="KW-0805">Transcription regulation</keyword>
<dbReference type="SUPFAM" id="SSF46689">
    <property type="entry name" value="Homeodomain-like"/>
    <property type="match status" value="1"/>
</dbReference>
<keyword evidence="2" id="KW-0238">DNA-binding</keyword>
<name>A0A5B8W3W3_9SPHI</name>
<dbReference type="OrthoDB" id="9816214at2"/>
<dbReference type="GO" id="GO:0043565">
    <property type="term" value="F:sequence-specific DNA binding"/>
    <property type="evidence" value="ECO:0007669"/>
    <property type="project" value="InterPro"/>
</dbReference>
<keyword evidence="3" id="KW-0804">Transcription</keyword>
<dbReference type="KEGG" id="mgk:FSB76_17590"/>
<gene>
    <name evidence="5" type="ORF">FSB76_17590</name>
</gene>
<dbReference type="Pfam" id="PF12833">
    <property type="entry name" value="HTH_18"/>
    <property type="match status" value="1"/>
</dbReference>
<dbReference type="PANTHER" id="PTHR43280">
    <property type="entry name" value="ARAC-FAMILY TRANSCRIPTIONAL REGULATOR"/>
    <property type="match status" value="1"/>
</dbReference>
<dbReference type="AlphaFoldDB" id="A0A5B8W3W3"/>
<dbReference type="PROSITE" id="PS01124">
    <property type="entry name" value="HTH_ARAC_FAMILY_2"/>
    <property type="match status" value="1"/>
</dbReference>
<dbReference type="PANTHER" id="PTHR43280:SF32">
    <property type="entry name" value="TRANSCRIPTIONAL REGULATORY PROTEIN"/>
    <property type="match status" value="1"/>
</dbReference>
<sequence>MKHFRNLSNLHSSLGLPPPEHPMISLLKCDATLHASGSLSIVEHTSDFYLIGFKKVKSGTMMYGKTKYDHAQGNMFFVSPRQIVALNEMEIDGDGFLIYFHEDFLIGHLLRSEIRKYSFFEYETSEALHLAPKEEELVWDLFLKMDMEYRNNQDEYSRDIILSHLDSMLKYSRRFYKRQFINRAVLTGKTVSKFNEVLNDYFEKGLVRKKGFPTVTYMASQLGLSPRYLSDLLKQETGKTAIDHIHLFLISDAKNLITAGDQSISEIAYQLGFENLPYFSKLFKKEVGISPNEFRIKLNNN</sequence>
<proteinExistence type="predicted"/>
<dbReference type="InterPro" id="IPR020449">
    <property type="entry name" value="Tscrpt_reg_AraC-type_HTH"/>
</dbReference>
<evidence type="ECO:0000313" key="5">
    <source>
        <dbReference type="EMBL" id="QEC77665.1"/>
    </source>
</evidence>
<evidence type="ECO:0000313" key="6">
    <source>
        <dbReference type="Proteomes" id="UP000321362"/>
    </source>
</evidence>
<accession>A0A5B8W3W3</accession>
<evidence type="ECO:0000256" key="1">
    <source>
        <dbReference type="ARBA" id="ARBA00023015"/>
    </source>
</evidence>
<dbReference type="SMART" id="SM00342">
    <property type="entry name" value="HTH_ARAC"/>
    <property type="match status" value="1"/>
</dbReference>
<reference evidence="5 6" key="1">
    <citation type="journal article" date="2013" name="J. Microbiol.">
        <title>Mucilaginibacter ginsenosidivorax sp. nov., with ginsenoside converting activity isolated from sediment.</title>
        <authorList>
            <person name="Kim J.K."/>
            <person name="Choi T.E."/>
            <person name="Liu Q.M."/>
            <person name="Park H.Y."/>
            <person name="Yi T.H."/>
            <person name="Yoon M.H."/>
            <person name="Kim S.C."/>
            <person name="Im W.T."/>
        </authorList>
    </citation>
    <scope>NUCLEOTIDE SEQUENCE [LARGE SCALE GENOMIC DNA]</scope>
    <source>
        <strain evidence="5 6">KHI28</strain>
    </source>
</reference>
<dbReference type="Proteomes" id="UP000321362">
    <property type="component" value="Chromosome"/>
</dbReference>
<evidence type="ECO:0000256" key="2">
    <source>
        <dbReference type="ARBA" id="ARBA00023125"/>
    </source>
</evidence>
<dbReference type="RefSeq" id="WP_147055568.1">
    <property type="nucleotide sequence ID" value="NZ_CP042437.1"/>
</dbReference>
<dbReference type="InterPro" id="IPR018060">
    <property type="entry name" value="HTH_AraC"/>
</dbReference>